<sequence>MGGFPKKLQEIRLGRKSLQEVLLITPPLRSRVAAADMDTFDFLVNLQVFSRRELQGESYLDRGHLLQCLEIGKQMRAEKKVDFQEFLAPFLADLRPDGEPSQREKLHEDHEAQPKKTSQDAWPMATWANWFFDFFPTSSSHQRPGKLWGFDVGKYDKNFKGATVDFFMRLLYSEPGDPPFGKYHTFQGPDGNFQSTLKKEYQGEVSSSSAEAETLAACKFWDDPHVQERARELPPSKKFRKQRQRRADHNAKRKAEYLKEKVLKAKVLEGSVSHGFLTLLHFHLCLPRVAGCLTAWSGSQAPGGELSSLPLGPLGREVVDDRLHRAQTREQPTKIGHKPTRIEQQTAMVYIIPKTEPFWFLNSCFFQKQHG</sequence>
<evidence type="ECO:0000256" key="1">
    <source>
        <dbReference type="SAM" id="MobiDB-lite"/>
    </source>
</evidence>
<reference evidence="2" key="1">
    <citation type="submission" date="2022-10" db="EMBL/GenBank/DDBJ databases">
        <authorList>
            <person name="Chen Y."/>
            <person name="Dougan E. K."/>
            <person name="Chan C."/>
            <person name="Rhodes N."/>
            <person name="Thang M."/>
        </authorList>
    </citation>
    <scope>NUCLEOTIDE SEQUENCE</scope>
</reference>
<organism evidence="2">
    <name type="scientific">Cladocopium goreaui</name>
    <dbReference type="NCBI Taxonomy" id="2562237"/>
    <lineage>
        <taxon>Eukaryota</taxon>
        <taxon>Sar</taxon>
        <taxon>Alveolata</taxon>
        <taxon>Dinophyceae</taxon>
        <taxon>Suessiales</taxon>
        <taxon>Symbiodiniaceae</taxon>
        <taxon>Cladocopium</taxon>
    </lineage>
</organism>
<comment type="caution">
    <text evidence="2">The sequence shown here is derived from an EMBL/GenBank/DDBJ whole genome shotgun (WGS) entry which is preliminary data.</text>
</comment>
<dbReference type="AlphaFoldDB" id="A0A9P1CEG4"/>
<feature type="region of interest" description="Disordered" evidence="1">
    <location>
        <begin position="94"/>
        <end position="118"/>
    </location>
</feature>
<dbReference type="EMBL" id="CAMXCT030001458">
    <property type="protein sequence ID" value="CAL4777596.1"/>
    <property type="molecule type" value="Genomic_DNA"/>
</dbReference>
<evidence type="ECO:0000313" key="4">
    <source>
        <dbReference type="Proteomes" id="UP001152797"/>
    </source>
</evidence>
<gene>
    <name evidence="2" type="ORF">C1SCF055_LOCUS17283</name>
</gene>
<protein>
    <submittedName>
        <fullName evidence="2">Uncharacterized protein</fullName>
    </submittedName>
</protein>
<dbReference type="EMBL" id="CAMXCT010001458">
    <property type="protein sequence ID" value="CAI3990284.1"/>
    <property type="molecule type" value="Genomic_DNA"/>
</dbReference>
<evidence type="ECO:0000313" key="3">
    <source>
        <dbReference type="EMBL" id="CAL4777596.1"/>
    </source>
</evidence>
<accession>A0A9P1CEG4</accession>
<keyword evidence="4" id="KW-1185">Reference proteome</keyword>
<evidence type="ECO:0000313" key="2">
    <source>
        <dbReference type="EMBL" id="CAI3990284.1"/>
    </source>
</evidence>
<reference evidence="3 4" key="2">
    <citation type="submission" date="2024-05" db="EMBL/GenBank/DDBJ databases">
        <authorList>
            <person name="Chen Y."/>
            <person name="Shah S."/>
            <person name="Dougan E. K."/>
            <person name="Thang M."/>
            <person name="Chan C."/>
        </authorList>
    </citation>
    <scope>NUCLEOTIDE SEQUENCE [LARGE SCALE GENOMIC DNA]</scope>
</reference>
<proteinExistence type="predicted"/>
<dbReference type="EMBL" id="CAMXCT020001458">
    <property type="protein sequence ID" value="CAL1143659.1"/>
    <property type="molecule type" value="Genomic_DNA"/>
</dbReference>
<name>A0A9P1CEG4_9DINO</name>
<dbReference type="Proteomes" id="UP001152797">
    <property type="component" value="Unassembled WGS sequence"/>
</dbReference>